<dbReference type="Gene3D" id="2.60.40.10">
    <property type="entry name" value="Immunoglobulins"/>
    <property type="match status" value="1"/>
</dbReference>
<accession>A0A0G4ECE7</accession>
<protein>
    <recommendedName>
        <fullName evidence="4">SD-repeat containing protein B domain-containing protein</fullName>
    </recommendedName>
</protein>
<dbReference type="AlphaFoldDB" id="A0A0G4ECE7"/>
<feature type="region of interest" description="Disordered" evidence="1">
    <location>
        <begin position="491"/>
        <end position="523"/>
    </location>
</feature>
<dbReference type="Proteomes" id="UP000041254">
    <property type="component" value="Unassembled WGS sequence"/>
</dbReference>
<dbReference type="VEuPathDB" id="CryptoDB:Vbra_4769"/>
<feature type="region of interest" description="Disordered" evidence="1">
    <location>
        <begin position="165"/>
        <end position="184"/>
    </location>
</feature>
<dbReference type="EMBL" id="CDMY01000144">
    <property type="protein sequence ID" value="CEL93189.1"/>
    <property type="molecule type" value="Genomic_DNA"/>
</dbReference>
<sequence length="523" mass="56503">MSPASCNGGQPLFESGPLDSAAAVPREGEAWIVGAVFLDTNSNGLWEESESAVNSYSVNIIRETSMEVVDTVVPHPNGTYSYRLPVLNRESGVVPAQVHRGDVPVLSVEFVVPRYPNFTVQRDGGEGGPKVHGTNAVDPSTGLADFRMMPQGSARVVTAGVLDNPNVDEGDQLQTGNTSRPSDDLFSVKCPETVALLLSGKSITNSQPMFPGTDWVHVDETVTDVKVTGFKLCALGDADCKEPLIFYVDSMDRRLSFTEADDVSPSYLTLTCEADKLGLVETNFRFYLTAEVTNINGSTDPYAGNIVCTLITNCQTADWPTESPPSSTPSPPLRSPPLPSDLQSDPDPRPMPRISVECPADLTVYGSAGGERRRPFAPYSAFLHIEPDPLICGFFDPGIDMCNDTWCLEPRTEEFPLHINDDRSLFLKATHGLGDSPALVLQCDTDADPSPVTTQLYFDVDYRIEFNALFYGSQLQMPIQCPVRTVCNPPVASSSSSNRQLTTESNATTIGGGFLGGGRDRGQ</sequence>
<feature type="region of interest" description="Disordered" evidence="1">
    <location>
        <begin position="319"/>
        <end position="355"/>
    </location>
</feature>
<name>A0A0G4ECE7_VITBC</name>
<evidence type="ECO:0008006" key="4">
    <source>
        <dbReference type="Google" id="ProtNLM"/>
    </source>
</evidence>
<dbReference type="InterPro" id="IPR013783">
    <property type="entry name" value="Ig-like_fold"/>
</dbReference>
<evidence type="ECO:0000313" key="2">
    <source>
        <dbReference type="EMBL" id="CEL93189.1"/>
    </source>
</evidence>
<dbReference type="InParanoid" id="A0A0G4ECE7"/>
<feature type="compositionally biased region" description="Polar residues" evidence="1">
    <location>
        <begin position="491"/>
        <end position="509"/>
    </location>
</feature>
<feature type="compositionally biased region" description="Pro residues" evidence="1">
    <location>
        <begin position="322"/>
        <end position="339"/>
    </location>
</feature>
<organism evidence="2 3">
    <name type="scientific">Vitrella brassicaformis (strain CCMP3155)</name>
    <dbReference type="NCBI Taxonomy" id="1169540"/>
    <lineage>
        <taxon>Eukaryota</taxon>
        <taxon>Sar</taxon>
        <taxon>Alveolata</taxon>
        <taxon>Colpodellida</taxon>
        <taxon>Vitrellaceae</taxon>
        <taxon>Vitrella</taxon>
    </lineage>
</organism>
<gene>
    <name evidence="2" type="ORF">Vbra_4769</name>
</gene>
<evidence type="ECO:0000256" key="1">
    <source>
        <dbReference type="SAM" id="MobiDB-lite"/>
    </source>
</evidence>
<proteinExistence type="predicted"/>
<keyword evidence="3" id="KW-1185">Reference proteome</keyword>
<reference evidence="2 3" key="1">
    <citation type="submission" date="2014-11" db="EMBL/GenBank/DDBJ databases">
        <authorList>
            <person name="Zhu J."/>
            <person name="Qi W."/>
            <person name="Song R."/>
        </authorList>
    </citation>
    <scope>NUCLEOTIDE SEQUENCE [LARGE SCALE GENOMIC DNA]</scope>
</reference>
<evidence type="ECO:0000313" key="3">
    <source>
        <dbReference type="Proteomes" id="UP000041254"/>
    </source>
</evidence>